<dbReference type="GO" id="GO:0022857">
    <property type="term" value="F:transmembrane transporter activity"/>
    <property type="evidence" value="ECO:0007669"/>
    <property type="project" value="InterPro"/>
</dbReference>
<keyword evidence="4 6" id="KW-1133">Transmembrane helix</keyword>
<dbReference type="Gene3D" id="1.20.1250.20">
    <property type="entry name" value="MFS general substrate transporter like domains"/>
    <property type="match status" value="2"/>
</dbReference>
<name>A0AAV5NIE8_9PROT</name>
<protein>
    <recommendedName>
        <fullName evidence="7">Major facilitator superfamily (MFS) profile domain-containing protein</fullName>
    </recommendedName>
</protein>
<dbReference type="GO" id="GO:0005886">
    <property type="term" value="C:plasma membrane"/>
    <property type="evidence" value="ECO:0007669"/>
    <property type="project" value="UniProtKB-SubCell"/>
</dbReference>
<reference evidence="9" key="1">
    <citation type="journal article" date="2019" name="Int. J. Syst. Evol. Microbiol.">
        <title>The Global Catalogue of Microorganisms (GCM) 10K type strain sequencing project: providing services to taxonomists for standard genome sequencing and annotation.</title>
        <authorList>
            <consortium name="The Broad Institute Genomics Platform"/>
            <consortium name="The Broad Institute Genome Sequencing Center for Infectious Disease"/>
            <person name="Wu L."/>
            <person name="Ma J."/>
        </authorList>
    </citation>
    <scope>NUCLEOTIDE SEQUENCE [LARGE SCALE GENOMIC DNA]</scope>
    <source>
        <strain evidence="9">NBRC 3267</strain>
    </source>
</reference>
<evidence type="ECO:0000256" key="5">
    <source>
        <dbReference type="ARBA" id="ARBA00023136"/>
    </source>
</evidence>
<keyword evidence="5 6" id="KW-0472">Membrane</keyword>
<dbReference type="AlphaFoldDB" id="A0AAV5NIE8"/>
<gene>
    <name evidence="8" type="ORF">GCM10007867_27510</name>
</gene>
<evidence type="ECO:0000256" key="3">
    <source>
        <dbReference type="ARBA" id="ARBA00022692"/>
    </source>
</evidence>
<feature type="transmembrane region" description="Helical" evidence="6">
    <location>
        <begin position="31"/>
        <end position="52"/>
    </location>
</feature>
<dbReference type="InterPro" id="IPR020846">
    <property type="entry name" value="MFS_dom"/>
</dbReference>
<dbReference type="InterPro" id="IPR036259">
    <property type="entry name" value="MFS_trans_sf"/>
</dbReference>
<keyword evidence="2" id="KW-1003">Cell membrane</keyword>
<dbReference type="SUPFAM" id="SSF103473">
    <property type="entry name" value="MFS general substrate transporter"/>
    <property type="match status" value="1"/>
</dbReference>
<keyword evidence="3 6" id="KW-0812">Transmembrane</keyword>
<feature type="transmembrane region" description="Helical" evidence="6">
    <location>
        <begin position="302"/>
        <end position="322"/>
    </location>
</feature>
<evidence type="ECO:0000256" key="4">
    <source>
        <dbReference type="ARBA" id="ARBA00022989"/>
    </source>
</evidence>
<feature type="transmembrane region" description="Helical" evidence="6">
    <location>
        <begin position="158"/>
        <end position="178"/>
    </location>
</feature>
<dbReference type="Proteomes" id="UP001156614">
    <property type="component" value="Unassembled WGS sequence"/>
</dbReference>
<dbReference type="PANTHER" id="PTHR43124:SF3">
    <property type="entry name" value="CHLORAMPHENICOL EFFLUX PUMP RV0191"/>
    <property type="match status" value="1"/>
</dbReference>
<feature type="transmembrane region" description="Helical" evidence="6">
    <location>
        <begin position="275"/>
        <end position="295"/>
    </location>
</feature>
<dbReference type="EMBL" id="BSNU01000006">
    <property type="protein sequence ID" value="GLQ63905.1"/>
    <property type="molecule type" value="Genomic_DNA"/>
</dbReference>
<feature type="transmembrane region" description="Helical" evidence="6">
    <location>
        <begin position="101"/>
        <end position="123"/>
    </location>
</feature>
<accession>A0AAV5NIE8</accession>
<feature type="domain" description="Major facilitator superfamily (MFS) profile" evidence="7">
    <location>
        <begin position="30"/>
        <end position="426"/>
    </location>
</feature>
<dbReference type="Pfam" id="PF07690">
    <property type="entry name" value="MFS_1"/>
    <property type="match status" value="1"/>
</dbReference>
<comment type="caution">
    <text evidence="8">The sequence shown here is derived from an EMBL/GenBank/DDBJ whole genome shotgun (WGS) entry which is preliminary data.</text>
</comment>
<feature type="transmembrane region" description="Helical" evidence="6">
    <location>
        <begin position="334"/>
        <end position="355"/>
    </location>
</feature>
<evidence type="ECO:0000256" key="2">
    <source>
        <dbReference type="ARBA" id="ARBA00022475"/>
    </source>
</evidence>
<dbReference type="InterPro" id="IPR050189">
    <property type="entry name" value="MFS_Efflux_Transporters"/>
</dbReference>
<evidence type="ECO:0000256" key="6">
    <source>
        <dbReference type="SAM" id="Phobius"/>
    </source>
</evidence>
<evidence type="ECO:0000313" key="9">
    <source>
        <dbReference type="Proteomes" id="UP001156614"/>
    </source>
</evidence>
<feature type="transmembrane region" description="Helical" evidence="6">
    <location>
        <begin position="395"/>
        <end position="416"/>
    </location>
</feature>
<evidence type="ECO:0000256" key="1">
    <source>
        <dbReference type="ARBA" id="ARBA00004651"/>
    </source>
</evidence>
<sequence length="426" mass="44333">MSDASLILSSETGAAMSTVGPSARASRGRALALLLATGTACAMDGMILAGLLTPIKADLHLSDAAFGSVASISTIAGVVGAPLFAALASRFSRKSVLIGSIILWSLASAGSALASGLATLVLWRTLTNFGIAAYQGIAPGWLADLYDRRERNFVFSLFMLRNKLGSALAFGVGGWIAAHADWHRAFLLTGLPGLVLALLLLLIAEPAPGHADGHIVTEKVFGGWKHQLSVLKIGPYVTHLAALCLFFSGMMTAQMWLPAFLHRAHGLDNLHATRFAFLVLIATLPAGPLGGWLTGRFLADRVWGIAASLAVSALLAASLFLVAFTTSSLSLCEVFSLLAIATFGATAGSLTTLLIETVPVSLRTISGSFGAMVAGGISGLIAPWLLGLLSDRFGLAHAILVGPAFYALAAIFWIGLTLHTFRTRAS</sequence>
<proteinExistence type="predicted"/>
<comment type="subcellular location">
    <subcellularLocation>
        <location evidence="1">Cell membrane</location>
        <topology evidence="1">Multi-pass membrane protein</topology>
    </subcellularLocation>
</comment>
<feature type="transmembrane region" description="Helical" evidence="6">
    <location>
        <begin position="233"/>
        <end position="255"/>
    </location>
</feature>
<evidence type="ECO:0000313" key="8">
    <source>
        <dbReference type="EMBL" id="GLQ63905.1"/>
    </source>
</evidence>
<organism evidence="8 9">
    <name type="scientific">Gluconobacter cerinus</name>
    <dbReference type="NCBI Taxonomy" id="38307"/>
    <lineage>
        <taxon>Bacteria</taxon>
        <taxon>Pseudomonadati</taxon>
        <taxon>Pseudomonadota</taxon>
        <taxon>Alphaproteobacteria</taxon>
        <taxon>Acetobacterales</taxon>
        <taxon>Acetobacteraceae</taxon>
        <taxon>Gluconobacter</taxon>
    </lineage>
</organism>
<evidence type="ECO:0000259" key="7">
    <source>
        <dbReference type="PROSITE" id="PS50850"/>
    </source>
</evidence>
<feature type="transmembrane region" description="Helical" evidence="6">
    <location>
        <begin position="184"/>
        <end position="204"/>
    </location>
</feature>
<keyword evidence="9" id="KW-1185">Reference proteome</keyword>
<feature type="transmembrane region" description="Helical" evidence="6">
    <location>
        <begin position="64"/>
        <end position="89"/>
    </location>
</feature>
<feature type="transmembrane region" description="Helical" evidence="6">
    <location>
        <begin position="367"/>
        <end position="389"/>
    </location>
</feature>
<dbReference type="PROSITE" id="PS50850">
    <property type="entry name" value="MFS"/>
    <property type="match status" value="1"/>
</dbReference>
<dbReference type="InterPro" id="IPR011701">
    <property type="entry name" value="MFS"/>
</dbReference>
<dbReference type="PANTHER" id="PTHR43124">
    <property type="entry name" value="PURINE EFFLUX PUMP PBUE"/>
    <property type="match status" value="1"/>
</dbReference>